<dbReference type="OrthoDB" id="499468at2"/>
<accession>A0A517P0L3</accession>
<dbReference type="InterPro" id="IPR059000">
    <property type="entry name" value="ATPase_P-type_domA"/>
</dbReference>
<evidence type="ECO:0000256" key="1">
    <source>
        <dbReference type="ARBA" id="ARBA00006024"/>
    </source>
</evidence>
<dbReference type="GO" id="GO:0016787">
    <property type="term" value="F:hydrolase activity"/>
    <property type="evidence" value="ECO:0007669"/>
    <property type="project" value="UniProtKB-KW"/>
</dbReference>
<gene>
    <name evidence="4" type="primary">ctpJ</name>
    <name evidence="4" type="ORF">K239x_49230</name>
</gene>
<dbReference type="GO" id="GO:0016020">
    <property type="term" value="C:membrane"/>
    <property type="evidence" value="ECO:0007669"/>
    <property type="project" value="TreeGrafter"/>
</dbReference>
<dbReference type="Gene3D" id="2.70.150.10">
    <property type="entry name" value="Calcium-transporting ATPase, cytoplasmic transduction domain A"/>
    <property type="match status" value="1"/>
</dbReference>
<dbReference type="EC" id="3.6.3.-" evidence="4"/>
<feature type="domain" description="P-type ATPase A" evidence="3">
    <location>
        <begin position="170"/>
        <end position="248"/>
    </location>
</feature>
<name>A0A517P0L3_9BACT</name>
<evidence type="ECO:0000259" key="3">
    <source>
        <dbReference type="Pfam" id="PF00122"/>
    </source>
</evidence>
<keyword evidence="2" id="KW-0812">Transmembrane</keyword>
<dbReference type="EMBL" id="CP036526">
    <property type="protein sequence ID" value="QDT12910.1"/>
    <property type="molecule type" value="Genomic_DNA"/>
</dbReference>
<evidence type="ECO:0000313" key="5">
    <source>
        <dbReference type="Proteomes" id="UP000319817"/>
    </source>
</evidence>
<keyword evidence="4" id="KW-0378">Hydrolase</keyword>
<dbReference type="InterPro" id="IPR051014">
    <property type="entry name" value="Cation_Transport_ATPase_IB"/>
</dbReference>
<feature type="transmembrane region" description="Helical" evidence="2">
    <location>
        <begin position="111"/>
        <end position="137"/>
    </location>
</feature>
<dbReference type="PANTHER" id="PTHR48085:SF5">
    <property type="entry name" value="CADMIUM_ZINC-TRANSPORTING ATPASE HMA4-RELATED"/>
    <property type="match status" value="1"/>
</dbReference>
<sequence length="262" mass="28433">MVLEAFVVASSIWVGKRVYRDSKNCLAPSNGRSRRRVATSNKPLKILPVREQRACRQLAVAASGLGLAVGCAVGLAALTLLTIPILAYGAVAPLFARQRNSSRSRPISHDLFFAILAAGVLVQGFVLTIGVFQLVYYRSEFLLIRTRPKTHPMRKNRNPGYTQLARLPCGNGTRLVPLGEIQIDDVVIVAAEETIAIDGTIVVGAGVIDESMITGEYVAERTVGDQVYASTVLLQGALEILVERIDDQNRNQIPASAKRKVQ</sequence>
<dbReference type="GO" id="GO:0015086">
    <property type="term" value="F:cadmium ion transmembrane transporter activity"/>
    <property type="evidence" value="ECO:0007669"/>
    <property type="project" value="TreeGrafter"/>
</dbReference>
<keyword evidence="5" id="KW-1185">Reference proteome</keyword>
<evidence type="ECO:0000313" key="4">
    <source>
        <dbReference type="EMBL" id="QDT12910.1"/>
    </source>
</evidence>
<keyword evidence="2" id="KW-1133">Transmembrane helix</keyword>
<dbReference type="PANTHER" id="PTHR48085">
    <property type="entry name" value="CADMIUM/ZINC-TRANSPORTING ATPASE HMA2-RELATED"/>
    <property type="match status" value="1"/>
</dbReference>
<organism evidence="4 5">
    <name type="scientific">Stieleria marina</name>
    <dbReference type="NCBI Taxonomy" id="1930275"/>
    <lineage>
        <taxon>Bacteria</taxon>
        <taxon>Pseudomonadati</taxon>
        <taxon>Planctomycetota</taxon>
        <taxon>Planctomycetia</taxon>
        <taxon>Pirellulales</taxon>
        <taxon>Pirellulaceae</taxon>
        <taxon>Stieleria</taxon>
    </lineage>
</organism>
<dbReference type="Proteomes" id="UP000319817">
    <property type="component" value="Chromosome"/>
</dbReference>
<feature type="transmembrane region" description="Helical" evidence="2">
    <location>
        <begin position="58"/>
        <end position="91"/>
    </location>
</feature>
<reference evidence="4 5" key="1">
    <citation type="submission" date="2019-02" db="EMBL/GenBank/DDBJ databases">
        <title>Deep-cultivation of Planctomycetes and their phenomic and genomic characterization uncovers novel biology.</title>
        <authorList>
            <person name="Wiegand S."/>
            <person name="Jogler M."/>
            <person name="Boedeker C."/>
            <person name="Pinto D."/>
            <person name="Vollmers J."/>
            <person name="Rivas-Marin E."/>
            <person name="Kohn T."/>
            <person name="Peeters S.H."/>
            <person name="Heuer A."/>
            <person name="Rast P."/>
            <person name="Oberbeckmann S."/>
            <person name="Bunk B."/>
            <person name="Jeske O."/>
            <person name="Meyerdierks A."/>
            <person name="Storesund J.E."/>
            <person name="Kallscheuer N."/>
            <person name="Luecker S."/>
            <person name="Lage O.M."/>
            <person name="Pohl T."/>
            <person name="Merkel B.J."/>
            <person name="Hornburger P."/>
            <person name="Mueller R.-W."/>
            <person name="Bruemmer F."/>
            <person name="Labrenz M."/>
            <person name="Spormann A.M."/>
            <person name="Op den Camp H."/>
            <person name="Overmann J."/>
            <person name="Amann R."/>
            <person name="Jetten M.S.M."/>
            <person name="Mascher T."/>
            <person name="Medema M.H."/>
            <person name="Devos D.P."/>
            <person name="Kaster A.-K."/>
            <person name="Ovreas L."/>
            <person name="Rohde M."/>
            <person name="Galperin M.Y."/>
            <person name="Jogler C."/>
        </authorList>
    </citation>
    <scope>NUCLEOTIDE SEQUENCE [LARGE SCALE GENOMIC DNA]</scope>
    <source>
        <strain evidence="4 5">K23_9</strain>
    </source>
</reference>
<dbReference type="Pfam" id="PF00122">
    <property type="entry name" value="E1-E2_ATPase"/>
    <property type="match status" value="1"/>
</dbReference>
<keyword evidence="2" id="KW-0472">Membrane</keyword>
<protein>
    <submittedName>
        <fullName evidence="4">Putative cation-transporting P-type ATPase J</fullName>
        <ecNumber evidence="4">3.6.3.-</ecNumber>
    </submittedName>
</protein>
<dbReference type="SUPFAM" id="SSF81653">
    <property type="entry name" value="Calcium ATPase, transduction domain A"/>
    <property type="match status" value="1"/>
</dbReference>
<comment type="similarity">
    <text evidence="1">Belongs to the cation transport ATPase (P-type) (TC 3.A.3) family. Type IB subfamily.</text>
</comment>
<evidence type="ECO:0000256" key="2">
    <source>
        <dbReference type="SAM" id="Phobius"/>
    </source>
</evidence>
<dbReference type="AlphaFoldDB" id="A0A517P0L3"/>
<proteinExistence type="inferred from homology"/>
<dbReference type="InterPro" id="IPR008250">
    <property type="entry name" value="ATPase_P-typ_transduc_dom_A_sf"/>
</dbReference>